<dbReference type="SUPFAM" id="SSF50729">
    <property type="entry name" value="PH domain-like"/>
    <property type="match status" value="1"/>
</dbReference>
<evidence type="ECO:0000256" key="1">
    <source>
        <dbReference type="ARBA" id="ARBA00003361"/>
    </source>
</evidence>
<dbReference type="InterPro" id="IPR037239">
    <property type="entry name" value="OSBP_sf"/>
</dbReference>
<dbReference type="PANTHER" id="PTHR10972">
    <property type="entry name" value="OXYSTEROL-BINDING PROTEIN-RELATED"/>
    <property type="match status" value="1"/>
</dbReference>
<keyword evidence="3" id="KW-0445">Lipid transport</keyword>
<dbReference type="PROSITE" id="PS50003">
    <property type="entry name" value="PH_DOMAIN"/>
    <property type="match status" value="1"/>
</dbReference>
<dbReference type="Gene3D" id="2.30.29.30">
    <property type="entry name" value="Pleckstrin-homology domain (PH domain)/Phosphotyrosine-binding domain (PTB)"/>
    <property type="match status" value="1"/>
</dbReference>
<evidence type="ECO:0000256" key="2">
    <source>
        <dbReference type="ARBA" id="ARBA00022448"/>
    </source>
</evidence>
<evidence type="ECO:0000313" key="8">
    <source>
        <dbReference type="Proteomes" id="UP000823775"/>
    </source>
</evidence>
<protein>
    <recommendedName>
        <fullName evidence="6">PH domain-containing protein</fullName>
    </recommendedName>
</protein>
<evidence type="ECO:0000256" key="3">
    <source>
        <dbReference type="ARBA" id="ARBA00023055"/>
    </source>
</evidence>
<dbReference type="Pfam" id="PF00169">
    <property type="entry name" value="PH"/>
    <property type="match status" value="1"/>
</dbReference>
<keyword evidence="4" id="KW-0446">Lipid-binding</keyword>
<accession>A0ABS8SI69</accession>
<dbReference type="PROSITE" id="PS01013">
    <property type="entry name" value="OSBP"/>
    <property type="match status" value="1"/>
</dbReference>
<reference evidence="7 8" key="1">
    <citation type="journal article" date="2021" name="BMC Genomics">
        <title>Datura genome reveals duplications of psychoactive alkaloid biosynthetic genes and high mutation rate following tissue culture.</title>
        <authorList>
            <person name="Rajewski A."/>
            <person name="Carter-House D."/>
            <person name="Stajich J."/>
            <person name="Litt A."/>
        </authorList>
    </citation>
    <scope>NUCLEOTIDE SEQUENCE [LARGE SCALE GENOMIC DNA]</scope>
    <source>
        <strain evidence="7">AR-01</strain>
    </source>
</reference>
<evidence type="ECO:0000256" key="4">
    <source>
        <dbReference type="ARBA" id="ARBA00023121"/>
    </source>
</evidence>
<dbReference type="InterPro" id="IPR000648">
    <property type="entry name" value="Oxysterol-bd"/>
</dbReference>
<dbReference type="Gene3D" id="3.30.70.3490">
    <property type="match status" value="1"/>
</dbReference>
<evidence type="ECO:0000256" key="5">
    <source>
        <dbReference type="RuleBase" id="RU003844"/>
    </source>
</evidence>
<dbReference type="InterPro" id="IPR018494">
    <property type="entry name" value="Oxysterol-bd_CS"/>
</dbReference>
<gene>
    <name evidence="7" type="ORF">HAX54_038587</name>
</gene>
<evidence type="ECO:0000259" key="6">
    <source>
        <dbReference type="PROSITE" id="PS50003"/>
    </source>
</evidence>
<dbReference type="SUPFAM" id="SSF144000">
    <property type="entry name" value="Oxysterol-binding protein-like"/>
    <property type="match status" value="1"/>
</dbReference>
<dbReference type="Proteomes" id="UP000823775">
    <property type="component" value="Unassembled WGS sequence"/>
</dbReference>
<keyword evidence="2" id="KW-0813">Transport</keyword>
<dbReference type="InterPro" id="IPR001849">
    <property type="entry name" value="PH_domain"/>
</dbReference>
<feature type="domain" description="PH" evidence="6">
    <location>
        <begin position="39"/>
        <end position="168"/>
    </location>
</feature>
<dbReference type="Gene3D" id="2.40.160.120">
    <property type="match status" value="1"/>
</dbReference>
<dbReference type="PANTHER" id="PTHR10972:SF186">
    <property type="entry name" value="OXYSTEROL-BINDING PROTEIN-RELATED PROTEIN 1B-LIKE ISOFORM X1"/>
    <property type="match status" value="1"/>
</dbReference>
<dbReference type="Pfam" id="PF01237">
    <property type="entry name" value="Oxysterol_BP"/>
    <property type="match status" value="2"/>
</dbReference>
<evidence type="ECO:0000313" key="7">
    <source>
        <dbReference type="EMBL" id="MCD7458573.1"/>
    </source>
</evidence>
<comment type="caution">
    <text evidence="7">The sequence shown here is derived from an EMBL/GenBank/DDBJ whole genome shotgun (WGS) entry which is preliminary data.</text>
</comment>
<name>A0ABS8SI69_DATST</name>
<sequence>MHFLCCVTAVGDKNTVALPVHAAKPSSNRNKNDNDDDFGNGICGILYKWVNFGRGWQPRWLVLHDGVLSYYKINGQNKIVFNSETENAFRVIGKKSFRFITTYKTTPSSQLLARKPLREIYLKDSSVMGSCSDDRRFLIITGKKKLQLRAESKEDRLIWLEGLFAAKKIFPTSDFVHMPRANNDCKVATREREMKGGNTSRSDEEHYRQEEAEAKVHSDYLFFDAQDCLSSCSLRSDNCYDVSSSFDSENEEVHPSEDGLSSFMRFVECDYPYIERREKLPDPVEEEKGISLWSMIKDNIGKDLTRVCLPVYFNEPLSSLQKCFEDFEYSYLLDQAYEWGRTGNSLMRMLNVAAFAVSGYACTDGRKFKPFNPLLGETYEANYPDKGLRFISEKVSHHPLILACHCEGRGWKMWGDSTLKSRFWGPSIQLDPIGALNLEFEDGEVFRWSKVTTSIYNLVLGKLYCDHFGTMHIQGSSGYSCKIKFKKQTIINKNPHQSDGAVMSEVYDLQKITEVFVGDYCLKVHGVVQDRSGKNLATVFGKWDESLHYSNLSMDLGKDMAYLLWKRCKPSNFQTKYNFTRFAITLNELSRDVEEELPPTDSRLRPDQRLLENGEYEIANSEKLRLEQRQRQASKMQEKGWKPRWFTKPKGSDTYQYRGGYWEARETGKWESCPHIFTEVSEET</sequence>
<dbReference type="InterPro" id="IPR011993">
    <property type="entry name" value="PH-like_dom_sf"/>
</dbReference>
<comment type="function">
    <text evidence="1">May be involved in the transport of sterols.</text>
</comment>
<comment type="similarity">
    <text evidence="5">Belongs to the OSBP family.</text>
</comment>
<organism evidence="7 8">
    <name type="scientific">Datura stramonium</name>
    <name type="common">Jimsonweed</name>
    <name type="synonym">Common thornapple</name>
    <dbReference type="NCBI Taxonomy" id="4076"/>
    <lineage>
        <taxon>Eukaryota</taxon>
        <taxon>Viridiplantae</taxon>
        <taxon>Streptophyta</taxon>
        <taxon>Embryophyta</taxon>
        <taxon>Tracheophyta</taxon>
        <taxon>Spermatophyta</taxon>
        <taxon>Magnoliopsida</taxon>
        <taxon>eudicotyledons</taxon>
        <taxon>Gunneridae</taxon>
        <taxon>Pentapetalae</taxon>
        <taxon>asterids</taxon>
        <taxon>lamiids</taxon>
        <taxon>Solanales</taxon>
        <taxon>Solanaceae</taxon>
        <taxon>Solanoideae</taxon>
        <taxon>Datureae</taxon>
        <taxon>Datura</taxon>
    </lineage>
</organism>
<keyword evidence="8" id="KW-1185">Reference proteome</keyword>
<proteinExistence type="inferred from homology"/>
<dbReference type="EMBL" id="JACEIK010000527">
    <property type="protein sequence ID" value="MCD7458573.1"/>
    <property type="molecule type" value="Genomic_DNA"/>
</dbReference>
<dbReference type="SMART" id="SM00233">
    <property type="entry name" value="PH"/>
    <property type="match status" value="1"/>
</dbReference>